<dbReference type="Proteomes" id="UP001626549">
    <property type="component" value="Chromosome"/>
</dbReference>
<dbReference type="CDD" id="cd04433">
    <property type="entry name" value="AFD_class_I"/>
    <property type="match status" value="1"/>
</dbReference>
<keyword evidence="6" id="KW-1185">Reference proteome</keyword>
<accession>A0ABZ0IES4</accession>
<feature type="domain" description="AMP-dependent synthetase/ligase" evidence="3">
    <location>
        <begin position="44"/>
        <end position="424"/>
    </location>
</feature>
<evidence type="ECO:0000259" key="4">
    <source>
        <dbReference type="Pfam" id="PF13193"/>
    </source>
</evidence>
<keyword evidence="2" id="KW-0436">Ligase</keyword>
<dbReference type="SUPFAM" id="SSF56801">
    <property type="entry name" value="Acetyl-CoA synthetase-like"/>
    <property type="match status" value="1"/>
</dbReference>
<organism evidence="5 6">
    <name type="scientific">Congregibacter brevis</name>
    <dbReference type="NCBI Taxonomy" id="3081201"/>
    <lineage>
        <taxon>Bacteria</taxon>
        <taxon>Pseudomonadati</taxon>
        <taxon>Pseudomonadota</taxon>
        <taxon>Gammaproteobacteria</taxon>
        <taxon>Cellvibrionales</taxon>
        <taxon>Halieaceae</taxon>
        <taxon>Congregibacter</taxon>
    </lineage>
</organism>
<name>A0ABZ0IES4_9GAMM</name>
<dbReference type="Pfam" id="PF13193">
    <property type="entry name" value="AMP-binding_C"/>
    <property type="match status" value="1"/>
</dbReference>
<protein>
    <submittedName>
        <fullName evidence="5">Class I adenylate-forming enzyme family protein</fullName>
    </submittedName>
</protein>
<dbReference type="PANTHER" id="PTHR43201">
    <property type="entry name" value="ACYL-COA SYNTHETASE"/>
    <property type="match status" value="1"/>
</dbReference>
<dbReference type="InterPro" id="IPR000873">
    <property type="entry name" value="AMP-dep_synth/lig_dom"/>
</dbReference>
<sequence>MSDSLSRPASALFQLPASRTNRGKAYLDAGLWGTQTLHGLLAKNASSHPDREAVVDQPDKEALMGAAPRRLSLAQLHRASSACARALQSRGVSAGDAVILQLPNTAELIVLYYALSKLGAVISPIAVQYAAHEISHFADELHPAMFITVSELRGSNLVSQARAVLPGTPVVDVLDDLDVFSGADADEDPESTAWADDANAILTIAWTSGTTGTPKGVPRTHNMWIAQGEITSYAAQYQDGERLLSPFPMINMAALGGFLFPSALRNCTLVLHHPLDIPLYLQQLQEEGINFTLAPPPLLNRLAQQPDMWKQFDFSALRVIGSGSVPLSPAMIEVFEQDFGKPIINFYGSNEGIGLIGTPENSPSSEDRAQLFPRMGAEGTSFTNYAPNAMITRIDDVETGDTVTEPGVSGELCVDGPGVFDGYLNHDGEDVFTADGFFRSGDLVEICPEKPTHYRIVGRCKDIINRGGTKLSPSEIDSLLEGMPGLAEAAVCAYADEDLGERVCACVVALEGHEAPTLESLQEYLREKGLARFKLPERLEMFVSLPRNPLGKVVRPDLRTRVETR</sequence>
<evidence type="ECO:0000256" key="2">
    <source>
        <dbReference type="ARBA" id="ARBA00022598"/>
    </source>
</evidence>
<feature type="domain" description="AMP-binding enzyme C-terminal" evidence="4">
    <location>
        <begin position="475"/>
        <end position="552"/>
    </location>
</feature>
<reference evidence="5 6" key="1">
    <citation type="submission" date="2023-10" db="EMBL/GenBank/DDBJ databases">
        <title>Two novel species belonging to the OM43/NOR5 clade.</title>
        <authorList>
            <person name="Park M."/>
        </authorList>
    </citation>
    <scope>NUCLEOTIDE SEQUENCE [LARGE SCALE GENOMIC DNA]</scope>
    <source>
        <strain evidence="5 6">IMCC45268</strain>
    </source>
</reference>
<evidence type="ECO:0000313" key="5">
    <source>
        <dbReference type="EMBL" id="WOJ97566.1"/>
    </source>
</evidence>
<dbReference type="Pfam" id="PF00501">
    <property type="entry name" value="AMP-binding"/>
    <property type="match status" value="1"/>
</dbReference>
<dbReference type="InterPro" id="IPR042099">
    <property type="entry name" value="ANL_N_sf"/>
</dbReference>
<dbReference type="EMBL" id="CP136865">
    <property type="protein sequence ID" value="WOJ97566.1"/>
    <property type="molecule type" value="Genomic_DNA"/>
</dbReference>
<dbReference type="Gene3D" id="3.30.300.30">
    <property type="match status" value="1"/>
</dbReference>
<dbReference type="InterPro" id="IPR025110">
    <property type="entry name" value="AMP-bd_C"/>
</dbReference>
<dbReference type="RefSeq" id="WP_407328456.1">
    <property type="nucleotide sequence ID" value="NZ_CP136865.1"/>
</dbReference>
<dbReference type="InterPro" id="IPR045851">
    <property type="entry name" value="AMP-bd_C_sf"/>
</dbReference>
<evidence type="ECO:0000259" key="3">
    <source>
        <dbReference type="Pfam" id="PF00501"/>
    </source>
</evidence>
<dbReference type="PANTHER" id="PTHR43201:SF5">
    <property type="entry name" value="MEDIUM-CHAIN ACYL-COA LIGASE ACSF2, MITOCHONDRIAL"/>
    <property type="match status" value="1"/>
</dbReference>
<gene>
    <name evidence="5" type="ORF">R0137_03100</name>
</gene>
<proteinExistence type="inferred from homology"/>
<evidence type="ECO:0000256" key="1">
    <source>
        <dbReference type="ARBA" id="ARBA00006432"/>
    </source>
</evidence>
<comment type="similarity">
    <text evidence="1">Belongs to the ATP-dependent AMP-binding enzyme family.</text>
</comment>
<dbReference type="PROSITE" id="PS00455">
    <property type="entry name" value="AMP_BINDING"/>
    <property type="match status" value="1"/>
</dbReference>
<dbReference type="InterPro" id="IPR020845">
    <property type="entry name" value="AMP-binding_CS"/>
</dbReference>
<dbReference type="Gene3D" id="3.40.50.12780">
    <property type="entry name" value="N-terminal domain of ligase-like"/>
    <property type="match status" value="1"/>
</dbReference>
<evidence type="ECO:0000313" key="6">
    <source>
        <dbReference type="Proteomes" id="UP001626549"/>
    </source>
</evidence>